<sequence>MNMQGYFADLYAASDDPYGVASRWYERRKRRLLMASLPRQRYRRGYEPGCGVGALTVELAARCDQLLASDACERAVALTRQGVIGRANVRVEQHSLPGQWPHYERLFDLVVLSEMSYFLEEEALAEVARCCDRSLDADGTLVACDWRAGFQQRRLGTERAHELLGALGLPLVARYEDEDFVLCIWARDGRSVAEREGIR</sequence>
<dbReference type="RefSeq" id="WP_345541352.1">
    <property type="nucleotide sequence ID" value="NZ_BAABGJ010000080.1"/>
</dbReference>
<keyword evidence="2" id="KW-0808">Transferase</keyword>
<name>A0ABP8IDM2_9BURK</name>
<proteinExistence type="predicted"/>
<keyword evidence="3" id="KW-1185">Reference proteome</keyword>
<evidence type="ECO:0000313" key="2">
    <source>
        <dbReference type="EMBL" id="GAA4356611.1"/>
    </source>
</evidence>
<feature type="domain" description="Methyltransferase" evidence="1">
    <location>
        <begin position="48"/>
        <end position="139"/>
    </location>
</feature>
<accession>A0ABP8IDM2</accession>
<dbReference type="EMBL" id="BAABGJ010000080">
    <property type="protein sequence ID" value="GAA4356611.1"/>
    <property type="molecule type" value="Genomic_DNA"/>
</dbReference>
<organism evidence="2 3">
    <name type="scientific">Variovorax defluvii</name>
    <dbReference type="NCBI Taxonomy" id="913761"/>
    <lineage>
        <taxon>Bacteria</taxon>
        <taxon>Pseudomonadati</taxon>
        <taxon>Pseudomonadota</taxon>
        <taxon>Betaproteobacteria</taxon>
        <taxon>Burkholderiales</taxon>
        <taxon>Comamonadaceae</taxon>
        <taxon>Variovorax</taxon>
    </lineage>
</organism>
<dbReference type="SUPFAM" id="SSF53335">
    <property type="entry name" value="S-adenosyl-L-methionine-dependent methyltransferases"/>
    <property type="match status" value="1"/>
</dbReference>
<dbReference type="GO" id="GO:0032259">
    <property type="term" value="P:methylation"/>
    <property type="evidence" value="ECO:0007669"/>
    <property type="project" value="UniProtKB-KW"/>
</dbReference>
<dbReference type="InterPro" id="IPR029063">
    <property type="entry name" value="SAM-dependent_MTases_sf"/>
</dbReference>
<reference evidence="3" key="1">
    <citation type="journal article" date="2019" name="Int. J. Syst. Evol. Microbiol.">
        <title>The Global Catalogue of Microorganisms (GCM) 10K type strain sequencing project: providing services to taxonomists for standard genome sequencing and annotation.</title>
        <authorList>
            <consortium name="The Broad Institute Genomics Platform"/>
            <consortium name="The Broad Institute Genome Sequencing Center for Infectious Disease"/>
            <person name="Wu L."/>
            <person name="Ma J."/>
        </authorList>
    </citation>
    <scope>NUCLEOTIDE SEQUENCE [LARGE SCALE GENOMIC DNA]</scope>
    <source>
        <strain evidence="3">JCM 17804</strain>
    </source>
</reference>
<keyword evidence="2" id="KW-0489">Methyltransferase</keyword>
<dbReference type="GO" id="GO:0008168">
    <property type="term" value="F:methyltransferase activity"/>
    <property type="evidence" value="ECO:0007669"/>
    <property type="project" value="UniProtKB-KW"/>
</dbReference>
<gene>
    <name evidence="2" type="ORF">GCM10023165_49810</name>
</gene>
<dbReference type="Proteomes" id="UP001500975">
    <property type="component" value="Unassembled WGS sequence"/>
</dbReference>
<comment type="caution">
    <text evidence="2">The sequence shown here is derived from an EMBL/GenBank/DDBJ whole genome shotgun (WGS) entry which is preliminary data.</text>
</comment>
<dbReference type="Gene3D" id="3.40.50.150">
    <property type="entry name" value="Vaccinia Virus protein VP39"/>
    <property type="match status" value="1"/>
</dbReference>
<dbReference type="Pfam" id="PF13649">
    <property type="entry name" value="Methyltransf_25"/>
    <property type="match status" value="1"/>
</dbReference>
<evidence type="ECO:0000313" key="3">
    <source>
        <dbReference type="Proteomes" id="UP001500975"/>
    </source>
</evidence>
<protein>
    <submittedName>
        <fullName evidence="2">SAM-dependent methyltransferase</fullName>
    </submittedName>
</protein>
<dbReference type="InterPro" id="IPR041698">
    <property type="entry name" value="Methyltransf_25"/>
</dbReference>
<evidence type="ECO:0000259" key="1">
    <source>
        <dbReference type="Pfam" id="PF13649"/>
    </source>
</evidence>
<dbReference type="CDD" id="cd02440">
    <property type="entry name" value="AdoMet_MTases"/>
    <property type="match status" value="1"/>
</dbReference>